<evidence type="ECO:0000256" key="1">
    <source>
        <dbReference type="ARBA" id="ARBA00004146"/>
    </source>
</evidence>
<evidence type="ECO:0000313" key="13">
    <source>
        <dbReference type="EMBL" id="MDF1612043.1"/>
    </source>
</evidence>
<evidence type="ECO:0000259" key="12">
    <source>
        <dbReference type="Pfam" id="PF01545"/>
    </source>
</evidence>
<keyword evidence="10" id="KW-0968">Cytoplasmic vesicle</keyword>
<evidence type="ECO:0000256" key="9">
    <source>
        <dbReference type="ARBA" id="ARBA00023136"/>
    </source>
</evidence>
<organism evidence="13 14">
    <name type="scientific">Stygiobacter electus</name>
    <dbReference type="NCBI Taxonomy" id="3032292"/>
    <lineage>
        <taxon>Bacteria</taxon>
        <taxon>Pseudomonadati</taxon>
        <taxon>Ignavibacteriota</taxon>
        <taxon>Ignavibacteria</taxon>
        <taxon>Ignavibacteriales</taxon>
        <taxon>Melioribacteraceae</taxon>
        <taxon>Stygiobacter</taxon>
    </lineage>
</organism>
<keyword evidence="14" id="KW-1185">Reference proteome</keyword>
<feature type="transmembrane region" description="Helical" evidence="11">
    <location>
        <begin position="157"/>
        <end position="179"/>
    </location>
</feature>
<dbReference type="InterPro" id="IPR058533">
    <property type="entry name" value="Cation_efflux_TM"/>
</dbReference>
<dbReference type="GO" id="GO:0008324">
    <property type="term" value="F:monoatomic cation transmembrane transporter activity"/>
    <property type="evidence" value="ECO:0007669"/>
    <property type="project" value="InterPro"/>
</dbReference>
<accession>A0AAE3TC47</accession>
<comment type="caution">
    <text evidence="13">The sequence shown here is derived from an EMBL/GenBank/DDBJ whole genome shotgun (WGS) entry which is preliminary data.</text>
</comment>
<evidence type="ECO:0000256" key="6">
    <source>
        <dbReference type="ARBA" id="ARBA00022833"/>
    </source>
</evidence>
<evidence type="ECO:0000256" key="5">
    <source>
        <dbReference type="ARBA" id="ARBA00022753"/>
    </source>
</evidence>
<keyword evidence="6" id="KW-0862">Zinc</keyword>
<sequence>MQNSDRNSLLKLALALSIITIIYNIIEGVISIFFGLQDETLSLFGFGVDSFVEVISGIGIFHMVLKIKNNGNETRDEFERKALRITGTAFYILTVGLVISSFYNIWINHKPETTFWGIVISSISIITMTLLIYYKKKVGDALNSEAIIADANCTKTCLYLSFILLIASVGYTFTGIGYIDSVGSLGIAYFSFKEGRESFEKANSDKLCSCDNH</sequence>
<feature type="transmembrane region" description="Helical" evidence="11">
    <location>
        <begin position="42"/>
        <end position="65"/>
    </location>
</feature>
<comment type="similarity">
    <text evidence="3">Belongs to the TMEM163 family.</text>
</comment>
<name>A0AAE3TC47_9BACT</name>
<dbReference type="InterPro" id="IPR027469">
    <property type="entry name" value="Cation_efflux_TMD_sf"/>
</dbReference>
<feature type="transmembrane region" description="Helical" evidence="11">
    <location>
        <begin position="85"/>
        <end position="107"/>
    </location>
</feature>
<evidence type="ECO:0000313" key="14">
    <source>
        <dbReference type="Proteomes" id="UP001221302"/>
    </source>
</evidence>
<reference evidence="13" key="1">
    <citation type="submission" date="2023-03" db="EMBL/GenBank/DDBJ databases">
        <title>Stygiobacter electus gen. nov., sp. nov., facultatively anaerobic thermotolerant bacterium of the class Ignavibacteria from a well of Yessentuki mineral water deposit.</title>
        <authorList>
            <person name="Podosokorskaya O.A."/>
            <person name="Elcheninov A.G."/>
            <person name="Petrova N.F."/>
            <person name="Zavarzina D.G."/>
            <person name="Kublanov I.V."/>
            <person name="Merkel A.Y."/>
        </authorList>
    </citation>
    <scope>NUCLEOTIDE SEQUENCE</scope>
    <source>
        <strain evidence="13">09-Me</strain>
    </source>
</reference>
<evidence type="ECO:0000256" key="2">
    <source>
        <dbReference type="ARBA" id="ARBA00004644"/>
    </source>
</evidence>
<dbReference type="GO" id="GO:0031410">
    <property type="term" value="C:cytoplasmic vesicle"/>
    <property type="evidence" value="ECO:0007669"/>
    <property type="project" value="UniProtKB-KW"/>
</dbReference>
<keyword evidence="7 11" id="KW-1133">Transmembrane helix</keyword>
<keyword evidence="8" id="KW-0770">Synapse</keyword>
<dbReference type="PANTHER" id="PTHR31937">
    <property type="entry name" value="TRANSMEMBRANE PROTEIN 163"/>
    <property type="match status" value="1"/>
</dbReference>
<evidence type="ECO:0000256" key="4">
    <source>
        <dbReference type="ARBA" id="ARBA00022692"/>
    </source>
</evidence>
<dbReference type="RefSeq" id="WP_321535811.1">
    <property type="nucleotide sequence ID" value="NZ_JARGDL010000009.1"/>
</dbReference>
<keyword evidence="5" id="KW-0967">Endosome</keyword>
<feature type="transmembrane region" description="Helical" evidence="11">
    <location>
        <begin position="113"/>
        <end position="134"/>
    </location>
</feature>
<dbReference type="Gene3D" id="1.20.1510.10">
    <property type="entry name" value="Cation efflux protein transmembrane domain"/>
    <property type="match status" value="1"/>
</dbReference>
<dbReference type="EMBL" id="JARGDL010000009">
    <property type="protein sequence ID" value="MDF1612043.1"/>
    <property type="molecule type" value="Genomic_DNA"/>
</dbReference>
<evidence type="ECO:0000256" key="7">
    <source>
        <dbReference type="ARBA" id="ARBA00022989"/>
    </source>
</evidence>
<feature type="transmembrane region" description="Helical" evidence="11">
    <location>
        <begin position="12"/>
        <end position="36"/>
    </location>
</feature>
<dbReference type="PANTHER" id="PTHR31937:SF2">
    <property type="entry name" value="TRANSMEMBRANE PROTEIN 163"/>
    <property type="match status" value="1"/>
</dbReference>
<comment type="subcellular location">
    <subcellularLocation>
        <location evidence="2">Cytoplasmic vesicle</location>
        <location evidence="2">Secretory vesicle</location>
        <location evidence="2">Synaptic vesicle membrane</location>
        <topology evidence="2">Multi-pass membrane protein</topology>
    </subcellularLocation>
    <subcellularLocation>
        <location evidence="1">Early endosome membrane</location>
    </subcellularLocation>
</comment>
<dbReference type="AlphaFoldDB" id="A0AAE3TC47"/>
<gene>
    <name evidence="13" type="ORF">P0M35_07760</name>
</gene>
<protein>
    <submittedName>
        <fullName evidence="13">Cation transporter</fullName>
    </submittedName>
</protein>
<evidence type="ECO:0000256" key="3">
    <source>
        <dbReference type="ARBA" id="ARBA00008731"/>
    </source>
</evidence>
<proteinExistence type="inferred from homology"/>
<feature type="domain" description="Cation efflux protein transmembrane" evidence="12">
    <location>
        <begin position="18"/>
        <end position="201"/>
    </location>
</feature>
<dbReference type="InterPro" id="IPR026765">
    <property type="entry name" value="Tmem163"/>
</dbReference>
<evidence type="ECO:0000256" key="10">
    <source>
        <dbReference type="ARBA" id="ARBA00023329"/>
    </source>
</evidence>
<dbReference type="Pfam" id="PF01545">
    <property type="entry name" value="Cation_efflux"/>
    <property type="match status" value="1"/>
</dbReference>
<dbReference type="SUPFAM" id="SSF161111">
    <property type="entry name" value="Cation efflux protein transmembrane domain-like"/>
    <property type="match status" value="1"/>
</dbReference>
<evidence type="ECO:0000256" key="11">
    <source>
        <dbReference type="SAM" id="Phobius"/>
    </source>
</evidence>
<evidence type="ECO:0000256" key="8">
    <source>
        <dbReference type="ARBA" id="ARBA00023018"/>
    </source>
</evidence>
<dbReference type="GO" id="GO:0016020">
    <property type="term" value="C:membrane"/>
    <property type="evidence" value="ECO:0007669"/>
    <property type="project" value="InterPro"/>
</dbReference>
<dbReference type="Proteomes" id="UP001221302">
    <property type="component" value="Unassembled WGS sequence"/>
</dbReference>
<keyword evidence="9 11" id="KW-0472">Membrane</keyword>
<keyword evidence="4 11" id="KW-0812">Transmembrane</keyword>